<evidence type="ECO:0000313" key="2">
    <source>
        <dbReference type="Proteomes" id="UP001164250"/>
    </source>
</evidence>
<dbReference type="Proteomes" id="UP001164250">
    <property type="component" value="Chromosome 12"/>
</dbReference>
<reference evidence="2" key="1">
    <citation type="journal article" date="2023" name="G3 (Bethesda)">
        <title>Genome assembly and association tests identify interacting loci associated with vigor, precocity, and sex in interspecific pistachio rootstocks.</title>
        <authorList>
            <person name="Palmer W."/>
            <person name="Jacygrad E."/>
            <person name="Sagayaradj S."/>
            <person name="Cavanaugh K."/>
            <person name="Han R."/>
            <person name="Bertier L."/>
            <person name="Beede B."/>
            <person name="Kafkas S."/>
            <person name="Golino D."/>
            <person name="Preece J."/>
            <person name="Michelmore R."/>
        </authorList>
    </citation>
    <scope>NUCLEOTIDE SEQUENCE [LARGE SCALE GENOMIC DNA]</scope>
</reference>
<evidence type="ECO:0000313" key="1">
    <source>
        <dbReference type="EMBL" id="KAJ0082674.1"/>
    </source>
</evidence>
<accession>A0ACC1A5T5</accession>
<name>A0ACC1A5T5_9ROSI</name>
<organism evidence="1 2">
    <name type="scientific">Pistacia atlantica</name>
    <dbReference type="NCBI Taxonomy" id="434234"/>
    <lineage>
        <taxon>Eukaryota</taxon>
        <taxon>Viridiplantae</taxon>
        <taxon>Streptophyta</taxon>
        <taxon>Embryophyta</taxon>
        <taxon>Tracheophyta</taxon>
        <taxon>Spermatophyta</taxon>
        <taxon>Magnoliopsida</taxon>
        <taxon>eudicotyledons</taxon>
        <taxon>Gunneridae</taxon>
        <taxon>Pentapetalae</taxon>
        <taxon>rosids</taxon>
        <taxon>malvids</taxon>
        <taxon>Sapindales</taxon>
        <taxon>Anacardiaceae</taxon>
        <taxon>Pistacia</taxon>
    </lineage>
</organism>
<gene>
    <name evidence="1" type="ORF">Patl1_09976</name>
</gene>
<proteinExistence type="predicted"/>
<sequence>MAIIKNTFPVFRLKELEQQIFCESENMGSIAKNGLRQYLIQLQQHPLRTKAITAGVLSAISDIIAQKLTGIQKLQLRRLLLKVVSGFECSCGPFNWYFALRPAWFYTVTVVFGFAYLGPFGHFLHLVLDKIFKGKKDTKTVAKKVVLEQLTSSPLNNLLFMIYYGAVIEGRPWMHVKTKIKKEYPKVQYTAWTFWPVVGWVNHQYVPLQFRVIFHSAVAMCWYILCFPFDTLPLGIFLNLRARSMALPKAK</sequence>
<comment type="caution">
    <text evidence="1">The sequence shown here is derived from an EMBL/GenBank/DDBJ whole genome shotgun (WGS) entry which is preliminary data.</text>
</comment>
<protein>
    <submittedName>
        <fullName evidence="1">Uncharacterized protein</fullName>
    </submittedName>
</protein>
<keyword evidence="2" id="KW-1185">Reference proteome</keyword>
<dbReference type="EMBL" id="CM047908">
    <property type="protein sequence ID" value="KAJ0082674.1"/>
    <property type="molecule type" value="Genomic_DNA"/>
</dbReference>